<dbReference type="OrthoDB" id="245712at2759"/>
<gene>
    <name evidence="1" type="ORF">TM35_000011130</name>
</gene>
<keyword evidence="2" id="KW-1185">Reference proteome</keyword>
<dbReference type="GeneID" id="39980574"/>
<comment type="caution">
    <text evidence="1">The sequence shown here is derived from an EMBL/GenBank/DDBJ whole genome shotgun (WGS) entry which is preliminary data.</text>
</comment>
<reference evidence="1 2" key="1">
    <citation type="submission" date="2017-03" db="EMBL/GenBank/DDBJ databases">
        <title>An alternative strategy for trypanosome survival in the mammalian bloodstream revealed through genome and transcriptome analysis of the ubiquitous bovine parasite Trypanosoma (Megatrypanum) theileri.</title>
        <authorList>
            <person name="Kelly S."/>
            <person name="Ivens A."/>
            <person name="Mott A."/>
            <person name="O'Neill E."/>
            <person name="Emms D."/>
            <person name="Macleod O."/>
            <person name="Voorheis P."/>
            <person name="Matthews J."/>
            <person name="Matthews K."/>
            <person name="Carrington M."/>
        </authorList>
    </citation>
    <scope>NUCLEOTIDE SEQUENCE [LARGE SCALE GENOMIC DNA]</scope>
    <source>
        <strain evidence="1">Edinburgh</strain>
    </source>
</reference>
<dbReference type="VEuPathDB" id="TriTrypDB:TM35_000011130"/>
<evidence type="ECO:0000313" key="1">
    <source>
        <dbReference type="EMBL" id="ORC93236.1"/>
    </source>
</evidence>
<dbReference type="Proteomes" id="UP000192257">
    <property type="component" value="Unassembled WGS sequence"/>
</dbReference>
<organism evidence="1 2">
    <name type="scientific">Trypanosoma theileri</name>
    <dbReference type="NCBI Taxonomy" id="67003"/>
    <lineage>
        <taxon>Eukaryota</taxon>
        <taxon>Discoba</taxon>
        <taxon>Euglenozoa</taxon>
        <taxon>Kinetoplastea</taxon>
        <taxon>Metakinetoplastina</taxon>
        <taxon>Trypanosomatida</taxon>
        <taxon>Trypanosomatidae</taxon>
        <taxon>Trypanosoma</taxon>
    </lineage>
</organism>
<evidence type="ECO:0000313" key="2">
    <source>
        <dbReference type="Proteomes" id="UP000192257"/>
    </source>
</evidence>
<dbReference type="AlphaFoldDB" id="A0A1X0P8G3"/>
<evidence type="ECO:0008006" key="3">
    <source>
        <dbReference type="Google" id="ProtNLM"/>
    </source>
</evidence>
<name>A0A1X0P8G3_9TRYP</name>
<proteinExistence type="predicted"/>
<sequence length="742" mass="84702">MEKSSKVPRFEANGASVNAIFAVTGPTAGILHIRSALELPQDHTVNDDALRVLDECFDSVAVPADQYWRAASQHRALMQSTDNDDADTTVHPHSTRLPFTLDAAVNIRRPDPMDIPRSFYSTRLDAIVQRRYAVNQGELVVASDNRSGSSGKMFNTIPRDELVSFIETIPFCHQRNLYVMVDENSAVDPFFDIDCCPPFDWMEYDNNNESDIIEEEEVEKGIEKIKKEKEDNITSPSLSSSFQVTTATVERWLREVLYFLRDKVESATGAQLQQCLVLTSSVILRDDKTERKAGDVGRESESLLSTKDTKISFHIHFRLNTNTAFANIRELHRFMSHIREELDLSLSQGKESHNYSLNLMLRRCIDFGVYTRWRAFRLPYNVKLPSPLMFSAVDASALDLMVLELSQLHIKVVTPLDNRVGKVAPTVAHFIDISSLQKKSSSSLWEHHYRMLTKLFFLYRFLLPIVPGMTSITDKKLIDFLSAYLPSSSHNGDSEKDFHQELAHTVFDLASIQRDNCTTEKNEERDVTALRLFRMTSLINQNTSTAVMVENQNPFALPRPPLRDGVRVSIRDIQVKDLVAEVFRCLSIEYDGGVHRDRDQQGNMMSPLSGNCVNVQYQECIRAYYAQQKQSRFCLNQNREHRGTYPQLYLTYGSIKLRCYSNDCCKSCLAIKWSTDDDERVTGTTAVLLPVDSHGYPKYERLSQIRRLLFPPLSPEELLKRYGASALEGMQQPQKTEQIRAE</sequence>
<protein>
    <recommendedName>
        <fullName evidence="3">PrimPol-like protein 2</fullName>
    </recommendedName>
</protein>
<dbReference type="RefSeq" id="XP_028887302.1">
    <property type="nucleotide sequence ID" value="XM_029020794.1"/>
</dbReference>
<dbReference type="EMBL" id="NBCO01000001">
    <property type="protein sequence ID" value="ORC93236.1"/>
    <property type="molecule type" value="Genomic_DNA"/>
</dbReference>
<accession>A0A1X0P8G3</accession>